<sequence length="680" mass="72284">MSSVDDLKMSSAELNRIVQNTANHHALDTPEYAGTPSEEPPKKPSPAEERESGILDDADVIHVDEPRRSASPEDVRGSARHHYTAPILAEDEVAKASPRPDLQAAVEPSVDAAAEDEEPLTEPIRRPSINFEVLPSDFPRPEARKVPPPPSNYEALFKDGEEEAVEDDDEKTNTRDSAIHKFPSKDIWEDAPSSAYYTTEVSTPDIPSEDPRLKAIDTPERNNPTPVQAFAQYQEELAEKEAQRTKNFVPRGDKPSQSWLPVQEVPQVPKRPNQQKRFPSRDVWEDAPDSALYETTVSADQQPDAKPDIPSRPAKAAEKPSIPDRPARGNEPPAIPDRPGRKSVDKPAVPERRPSIPDRPAVPDRPRVKKELSNEGKAPVVDKPKPFLPPRPARPSSTSPVEASEPPALPKARPSIPSRPAKAAAATAGTAAAPATETREPPAVPKAVAARAAGAQKEEPEPEAAAEEEKPAEKKPLADARKGRARGPQRRAPAKSPAPPAATAPTDAEKPSAPSLALSTAQTVWSIDPESSDLEVKPVEAAAPEPVAESPKDEPLTRESSAVSAASVEKAAPSIVSDTGSAEGAPSESNGPSALDAEEATTAAPSEPRKSIDEEPKLDAAPGPDLGVEADDASKVSDLNAVSADRAGSEKPGAAVAATDAEEAGEGEENNFLPLNDTKA</sequence>
<reference evidence="2" key="1">
    <citation type="submission" date="2022-11" db="EMBL/GenBank/DDBJ databases">
        <authorList>
            <person name="Scott C."/>
            <person name="Bruce N."/>
        </authorList>
    </citation>
    <scope>NUCLEOTIDE SEQUENCE</scope>
</reference>
<protein>
    <recommendedName>
        <fullName evidence="4">Altered inheritance of mitochondria protein 21</fullName>
    </recommendedName>
</protein>
<feature type="compositionally biased region" description="Basic and acidic residues" evidence="1">
    <location>
        <begin position="209"/>
        <end position="220"/>
    </location>
</feature>
<accession>A0A9P1HDZ9</accession>
<dbReference type="InterPro" id="IPR021582">
    <property type="entry name" value="Aim21"/>
</dbReference>
<feature type="compositionally biased region" description="Low complexity" evidence="1">
    <location>
        <begin position="412"/>
        <end position="436"/>
    </location>
</feature>
<keyword evidence="3" id="KW-1185">Reference proteome</keyword>
<feature type="compositionally biased region" description="Basic and acidic residues" evidence="1">
    <location>
        <begin position="171"/>
        <end position="188"/>
    </location>
</feature>
<feature type="compositionally biased region" description="Basic and acidic residues" evidence="1">
    <location>
        <begin position="303"/>
        <end position="328"/>
    </location>
</feature>
<gene>
    <name evidence="2" type="ORF">PPNO1_LOCUS9441</name>
</gene>
<evidence type="ECO:0000256" key="1">
    <source>
        <dbReference type="SAM" id="MobiDB-lite"/>
    </source>
</evidence>
<feature type="compositionally biased region" description="Basic residues" evidence="1">
    <location>
        <begin position="483"/>
        <end position="493"/>
    </location>
</feature>
<comment type="caution">
    <text evidence="2">The sequence shown here is derived from an EMBL/GenBank/DDBJ whole genome shotgun (WGS) entry which is preliminary data.</text>
</comment>
<feature type="compositionally biased region" description="Basic and acidic residues" evidence="1">
    <location>
        <begin position="39"/>
        <end position="77"/>
    </location>
</feature>
<feature type="compositionally biased region" description="Low complexity" evidence="1">
    <location>
        <begin position="559"/>
        <end position="574"/>
    </location>
</feature>
<feature type="compositionally biased region" description="Acidic residues" evidence="1">
    <location>
        <begin position="160"/>
        <end position="170"/>
    </location>
</feature>
<evidence type="ECO:0000313" key="3">
    <source>
        <dbReference type="Proteomes" id="UP000838763"/>
    </source>
</evidence>
<name>A0A9P1HDZ9_9PEZI</name>
<feature type="region of interest" description="Disordered" evidence="1">
    <location>
        <begin position="15"/>
        <end position="680"/>
    </location>
</feature>
<proteinExistence type="predicted"/>
<dbReference type="AlphaFoldDB" id="A0A9P1HDZ9"/>
<feature type="compositionally biased region" description="Basic and acidic residues" evidence="1">
    <location>
        <begin position="467"/>
        <end position="482"/>
    </location>
</feature>
<dbReference type="OrthoDB" id="5386574at2759"/>
<evidence type="ECO:0000313" key="2">
    <source>
        <dbReference type="EMBL" id="CAI4219899.1"/>
    </source>
</evidence>
<organism evidence="2 3">
    <name type="scientific">Parascedosporium putredinis</name>
    <dbReference type="NCBI Taxonomy" id="1442378"/>
    <lineage>
        <taxon>Eukaryota</taxon>
        <taxon>Fungi</taxon>
        <taxon>Dikarya</taxon>
        <taxon>Ascomycota</taxon>
        <taxon>Pezizomycotina</taxon>
        <taxon>Sordariomycetes</taxon>
        <taxon>Hypocreomycetidae</taxon>
        <taxon>Microascales</taxon>
        <taxon>Microascaceae</taxon>
        <taxon>Parascedosporium</taxon>
    </lineage>
</organism>
<feature type="compositionally biased region" description="Low complexity" evidence="1">
    <location>
        <begin position="445"/>
        <end position="455"/>
    </location>
</feature>
<evidence type="ECO:0008006" key="4">
    <source>
        <dbReference type="Google" id="ProtNLM"/>
    </source>
</evidence>
<dbReference type="Proteomes" id="UP000838763">
    <property type="component" value="Unassembled WGS sequence"/>
</dbReference>
<feature type="compositionally biased region" description="Basic and acidic residues" evidence="1">
    <location>
        <begin position="607"/>
        <end position="618"/>
    </location>
</feature>
<feature type="compositionally biased region" description="Basic and acidic residues" evidence="1">
    <location>
        <begin position="338"/>
        <end position="385"/>
    </location>
</feature>
<dbReference type="EMBL" id="CALLCH030000021">
    <property type="protein sequence ID" value="CAI4219899.1"/>
    <property type="molecule type" value="Genomic_DNA"/>
</dbReference>
<feature type="compositionally biased region" description="Acidic residues" evidence="1">
    <location>
        <begin position="660"/>
        <end position="669"/>
    </location>
</feature>
<dbReference type="Pfam" id="PF11489">
    <property type="entry name" value="Aim21"/>
    <property type="match status" value="2"/>
</dbReference>
<feature type="compositionally biased region" description="Low complexity" evidence="1">
    <location>
        <begin position="539"/>
        <end position="549"/>
    </location>
</feature>